<comment type="caution">
    <text evidence="1">The sequence shown here is derived from an EMBL/GenBank/DDBJ whole genome shotgun (WGS) entry which is preliminary data.</text>
</comment>
<protein>
    <submittedName>
        <fullName evidence="1">Transcription initiation factor TFIID subunit 2-like</fullName>
    </submittedName>
</protein>
<keyword evidence="2" id="KW-1185">Reference proteome</keyword>
<dbReference type="EMBL" id="CM051401">
    <property type="protein sequence ID" value="KAJ4713334.1"/>
    <property type="molecule type" value="Genomic_DNA"/>
</dbReference>
<name>A0ACC1XPC5_MELAZ</name>
<reference evidence="1 2" key="1">
    <citation type="journal article" date="2023" name="Science">
        <title>Complex scaffold remodeling in plant triterpene biosynthesis.</title>
        <authorList>
            <person name="De La Pena R."/>
            <person name="Hodgson H."/>
            <person name="Liu J.C."/>
            <person name="Stephenson M.J."/>
            <person name="Martin A.C."/>
            <person name="Owen C."/>
            <person name="Harkess A."/>
            <person name="Leebens-Mack J."/>
            <person name="Jimenez L.E."/>
            <person name="Osbourn A."/>
            <person name="Sattely E.S."/>
        </authorList>
    </citation>
    <scope>NUCLEOTIDE SEQUENCE [LARGE SCALE GENOMIC DNA]</scope>
    <source>
        <strain evidence="2">cv. JPN11</strain>
        <tissue evidence="1">Leaf</tissue>
    </source>
</reference>
<evidence type="ECO:0000313" key="2">
    <source>
        <dbReference type="Proteomes" id="UP001164539"/>
    </source>
</evidence>
<proteinExistence type="predicted"/>
<evidence type="ECO:0000313" key="1">
    <source>
        <dbReference type="EMBL" id="KAJ4713334.1"/>
    </source>
</evidence>
<accession>A0ACC1XPC5</accession>
<sequence length="1373" mass="153653">MAKPRKPKNEEAKAENSGAVVRHQKLCLSIDMDKRQIYGYTELEIAVPDIGIVGLHAENLGIESVLVDGEATEFEYYPHNHQNVENEKRWRSVSSPSSAADAAAAAYVSALDRELVPNLLINCCKPFKGLTEQIDQLNLENKSDSSAEPKQNVKLVRIDYWVEKAETGIHFDGNVLHTDNQIRRARCWFPCMDDSSQRCCYDLEFTVSHNLVAVSTGSLLYQVLSKDDPPRKTYVYRLDVPVTARWITLAVAPFEILPDCHHSLVSHVCLPANLSMLRNTVEFFHHAFSHYETYLDAKFPFGSYKQVFLAPEMAVSSSTFGASMGIFSSQVLYDEKVIDQAIDTSIKLAFALARQWFGVYITSESPNDEWLLDGLAGFLTDSFIKKFLGNNEARYRRYKANCAVCKADDSGATTLSSTSSCKDLYGTQSIGIYGKIRSCKSVAIIQMLEKQMGSNFFRKILQNIVSRAQGASPVRTLSTKEFRHFANKVGNLERPFLKEFFPRWVGSCSCPVLRMGFSYNKRKNIVELAVLRECTATPDPSTAVLNSNPESENRDGDIGWPGMMSIRVHEHDGMYDHPILPMAGDAWQLLEIQCHSKLAARRSLKPKKGSKPDGSDDNGDAVAVLDMRSSMESPLSWIRADPEMEYLAEIHFNQPVQMWINQLEKDGDVVAQAQAIAALESLPQLSFSVVNTLNNFLSDSKAFWRVRIEAAFALANTASEETDWAGLLHLVKFYKSRRFDENIGLPKPNDFRDFSEYFVLEAIPHAIAMVRSADKKSPREAVEFVLQLLKYNDNNGNPYSDVFWLAALVQSVGELEFEQQSILFLSSLLKRIDRLLQFDRLMPSYNGILTISCIRTLTQIALKLSGFICLDHVVELIKPFRDFNTIWQVRVEASRALLDLEFQCKGLDAALLLFIKYVEEEPSLRGQVKLGIHAMRICQIKGGSDSNNEVMTATLMALLNLLESRIAFNNVFLRHHVFGILQILAGRAPTLYGVPRDKLLLLGDAETSEQKNIFASFVTEMKRTEPSLDAPNVSQENVTIHDASKEVDRVANGHEENVLIVPEVPKEADVVSNGHERKVPIPEVSKDADTVSNSQERKMPVVKIKVKQSTATSRAEEADNRTVERSQGGNHETDRGTSSSVSVDAPPQRNSAEAVSFSNQNIEEVNSCHEHGSRMTASIGSAKLPSEGDNFGRELQCTADSSKVSVHLQPDDPSSPSIMQDNNVDTDAQKYASLQTLSGGRHDLNGGSLGTMVSPFRGKEKEKKKDKEKKEKEKKRNRADPEYLERKRLKKEKKRKEKELAKLLSDEVKAAPVELPPKREESSVKLATVQLKPNEPSGSKVTITKVETKTEPSEGSSAPKFRIKIKSRTQNKS</sequence>
<dbReference type="Proteomes" id="UP001164539">
    <property type="component" value="Chromosome 8"/>
</dbReference>
<organism evidence="1 2">
    <name type="scientific">Melia azedarach</name>
    <name type="common">Chinaberry tree</name>
    <dbReference type="NCBI Taxonomy" id="155640"/>
    <lineage>
        <taxon>Eukaryota</taxon>
        <taxon>Viridiplantae</taxon>
        <taxon>Streptophyta</taxon>
        <taxon>Embryophyta</taxon>
        <taxon>Tracheophyta</taxon>
        <taxon>Spermatophyta</taxon>
        <taxon>Magnoliopsida</taxon>
        <taxon>eudicotyledons</taxon>
        <taxon>Gunneridae</taxon>
        <taxon>Pentapetalae</taxon>
        <taxon>rosids</taxon>
        <taxon>malvids</taxon>
        <taxon>Sapindales</taxon>
        <taxon>Meliaceae</taxon>
        <taxon>Melia</taxon>
    </lineage>
</organism>
<gene>
    <name evidence="1" type="ORF">OWV82_015442</name>
</gene>